<organism evidence="2 3">
    <name type="scientific">Flavobacterium chungangensis</name>
    <dbReference type="NCBI Taxonomy" id="2708132"/>
    <lineage>
        <taxon>Bacteria</taxon>
        <taxon>Pseudomonadati</taxon>
        <taxon>Bacteroidota</taxon>
        <taxon>Flavobacteriia</taxon>
        <taxon>Flavobacteriales</taxon>
        <taxon>Flavobacteriaceae</taxon>
        <taxon>Flavobacterium</taxon>
    </lineage>
</organism>
<accession>A0ABV8ZMD3</accession>
<dbReference type="CDD" id="cd00093">
    <property type="entry name" value="HTH_XRE"/>
    <property type="match status" value="1"/>
</dbReference>
<comment type="caution">
    <text evidence="2">The sequence shown here is derived from an EMBL/GenBank/DDBJ whole genome shotgun (WGS) entry which is preliminary data.</text>
</comment>
<dbReference type="InterPro" id="IPR010982">
    <property type="entry name" value="Lambda_DNA-bd_dom_sf"/>
</dbReference>
<dbReference type="SUPFAM" id="SSF47413">
    <property type="entry name" value="lambda repressor-like DNA-binding domains"/>
    <property type="match status" value="1"/>
</dbReference>
<sequence length="131" mass="15452">MTEKKVHQGRNIKRFREMLGIKQEALAFELGEDWSQKKISILEQKELIENDILNQVAKILKVPVQAIENFDEEQAINIISNNASFDNCQQPAFFNNQPTFNPLDKMVELYERMLEQQKEMIEKLEKLINKE</sequence>
<name>A0ABV8ZMD3_9FLAO</name>
<dbReference type="PROSITE" id="PS50943">
    <property type="entry name" value="HTH_CROC1"/>
    <property type="match status" value="1"/>
</dbReference>
<dbReference type="Gene3D" id="1.10.260.40">
    <property type="entry name" value="lambda repressor-like DNA-binding domains"/>
    <property type="match status" value="1"/>
</dbReference>
<evidence type="ECO:0000313" key="2">
    <source>
        <dbReference type="EMBL" id="MFC4480138.1"/>
    </source>
</evidence>
<dbReference type="Proteomes" id="UP001596003">
    <property type="component" value="Unassembled WGS sequence"/>
</dbReference>
<evidence type="ECO:0000259" key="1">
    <source>
        <dbReference type="PROSITE" id="PS50943"/>
    </source>
</evidence>
<reference evidence="3" key="1">
    <citation type="journal article" date="2019" name="Int. J. Syst. Evol. Microbiol.">
        <title>The Global Catalogue of Microorganisms (GCM) 10K type strain sequencing project: providing services to taxonomists for standard genome sequencing and annotation.</title>
        <authorList>
            <consortium name="The Broad Institute Genomics Platform"/>
            <consortium name="The Broad Institute Genome Sequencing Center for Infectious Disease"/>
            <person name="Wu L."/>
            <person name="Ma J."/>
        </authorList>
    </citation>
    <scope>NUCLEOTIDE SEQUENCE [LARGE SCALE GENOMIC DNA]</scope>
    <source>
        <strain evidence="3">NBRC 103627</strain>
    </source>
</reference>
<dbReference type="RefSeq" id="WP_379801373.1">
    <property type="nucleotide sequence ID" value="NZ_JBHSFY010000022.1"/>
</dbReference>
<feature type="domain" description="HTH cro/C1-type" evidence="1">
    <location>
        <begin position="12"/>
        <end position="67"/>
    </location>
</feature>
<keyword evidence="3" id="KW-1185">Reference proteome</keyword>
<evidence type="ECO:0000313" key="3">
    <source>
        <dbReference type="Proteomes" id="UP001596003"/>
    </source>
</evidence>
<proteinExistence type="predicted"/>
<dbReference type="EMBL" id="JBHSFY010000022">
    <property type="protein sequence ID" value="MFC4480138.1"/>
    <property type="molecule type" value="Genomic_DNA"/>
</dbReference>
<gene>
    <name evidence="2" type="ORF">ACFO3N_23930</name>
</gene>
<protein>
    <submittedName>
        <fullName evidence="2">Helix-turn-helix domain-containing protein</fullName>
    </submittedName>
</protein>
<dbReference type="InterPro" id="IPR001387">
    <property type="entry name" value="Cro/C1-type_HTH"/>
</dbReference>